<keyword evidence="4 5" id="KW-0472">Membrane</keyword>
<dbReference type="GO" id="GO:0005384">
    <property type="term" value="F:manganese ion transmembrane transporter activity"/>
    <property type="evidence" value="ECO:0007669"/>
    <property type="project" value="InterPro"/>
</dbReference>
<dbReference type="InterPro" id="IPR008217">
    <property type="entry name" value="Ccc1_fam"/>
</dbReference>
<reference evidence="6 7" key="1">
    <citation type="submission" date="2018-02" db="EMBL/GenBank/DDBJ databases">
        <authorList>
            <person name="Cohen D.B."/>
            <person name="Kent A.D."/>
        </authorList>
    </citation>
    <scope>NUCLEOTIDE SEQUENCE [LARGE SCALE GENOMIC DNA]</scope>
    <source>
        <strain evidence="6">1</strain>
    </source>
</reference>
<dbReference type="EMBL" id="LT985188">
    <property type="protein sequence ID" value="SPD85315.1"/>
    <property type="molecule type" value="Genomic_DNA"/>
</dbReference>
<feature type="transmembrane region" description="Helical" evidence="5">
    <location>
        <begin position="212"/>
        <end position="230"/>
    </location>
</feature>
<accession>A0A2N9JCX7</accession>
<name>A0A2N9JCX7_9ACTN</name>
<organism evidence="6 7">
    <name type="scientific">Micropruina glycogenica</name>
    <dbReference type="NCBI Taxonomy" id="75385"/>
    <lineage>
        <taxon>Bacteria</taxon>
        <taxon>Bacillati</taxon>
        <taxon>Actinomycetota</taxon>
        <taxon>Actinomycetes</taxon>
        <taxon>Propionibacteriales</taxon>
        <taxon>Nocardioidaceae</taxon>
        <taxon>Micropruina</taxon>
    </lineage>
</organism>
<dbReference type="Pfam" id="PF01988">
    <property type="entry name" value="VIT1"/>
    <property type="match status" value="1"/>
</dbReference>
<feature type="transmembrane region" description="Helical" evidence="5">
    <location>
        <begin position="145"/>
        <end position="169"/>
    </location>
</feature>
<evidence type="ECO:0000313" key="7">
    <source>
        <dbReference type="Proteomes" id="UP000238164"/>
    </source>
</evidence>
<evidence type="ECO:0000313" key="6">
    <source>
        <dbReference type="EMBL" id="SPD85315.1"/>
    </source>
</evidence>
<evidence type="ECO:0000256" key="1">
    <source>
        <dbReference type="ARBA" id="ARBA00004127"/>
    </source>
</evidence>
<dbReference type="AlphaFoldDB" id="A0A2N9JCX7"/>
<feature type="transmembrane region" description="Helical" evidence="5">
    <location>
        <begin position="50"/>
        <end position="71"/>
    </location>
</feature>
<keyword evidence="3 5" id="KW-1133">Transmembrane helix</keyword>
<evidence type="ECO:0000256" key="2">
    <source>
        <dbReference type="ARBA" id="ARBA00022692"/>
    </source>
</evidence>
<protein>
    <recommendedName>
        <fullName evidence="8">VIT family protein</fullName>
    </recommendedName>
</protein>
<dbReference type="Proteomes" id="UP000238164">
    <property type="component" value="Chromosome 1"/>
</dbReference>
<proteinExistence type="predicted"/>
<evidence type="ECO:0008006" key="8">
    <source>
        <dbReference type="Google" id="ProtNLM"/>
    </source>
</evidence>
<evidence type="ECO:0000256" key="4">
    <source>
        <dbReference type="ARBA" id="ARBA00023136"/>
    </source>
</evidence>
<evidence type="ECO:0000256" key="5">
    <source>
        <dbReference type="SAM" id="Phobius"/>
    </source>
</evidence>
<comment type="subcellular location">
    <subcellularLocation>
        <location evidence="1">Endomembrane system</location>
        <topology evidence="1">Multi-pass membrane protein</topology>
    </subcellularLocation>
</comment>
<keyword evidence="7" id="KW-1185">Reference proteome</keyword>
<dbReference type="GO" id="GO:0030026">
    <property type="term" value="P:intracellular manganese ion homeostasis"/>
    <property type="evidence" value="ECO:0007669"/>
    <property type="project" value="InterPro"/>
</dbReference>
<sequence>MEAASDWRHRLALRLDPASVRAQVENVNDGILAISGFSQGLQSVGELQNLWSPIMLMASVAGALSIAAVALSSALADRDAEQLAAEEEQRRSELAPDEQIAELAEYYESKGVTPQTARLVAEELTAVDGLSAQLEIEGFDERTTLGGAIVTSFWAGMAFLLGASVPILISVVAPGGWNDEATAVAVAIALALTSVVLARLGHTRIWQTLLRSVFIGLAALGSSYLVGAALL</sequence>
<dbReference type="RefSeq" id="WP_197710033.1">
    <property type="nucleotide sequence ID" value="NZ_BAAAGO010000019.1"/>
</dbReference>
<dbReference type="KEGG" id="mgg:MPLG2_0279"/>
<feature type="transmembrane region" description="Helical" evidence="5">
    <location>
        <begin position="181"/>
        <end position="200"/>
    </location>
</feature>
<dbReference type="GO" id="GO:0012505">
    <property type="term" value="C:endomembrane system"/>
    <property type="evidence" value="ECO:0007669"/>
    <property type="project" value="UniProtKB-SubCell"/>
</dbReference>
<keyword evidence="2 5" id="KW-0812">Transmembrane</keyword>
<gene>
    <name evidence="6" type="ORF">MPLG2_0279</name>
</gene>
<evidence type="ECO:0000256" key="3">
    <source>
        <dbReference type="ARBA" id="ARBA00022989"/>
    </source>
</evidence>